<proteinExistence type="predicted"/>
<reference evidence="1" key="1">
    <citation type="submission" date="2020-11" db="EMBL/GenBank/DDBJ databases">
        <authorList>
            <person name="Tran Van P."/>
        </authorList>
    </citation>
    <scope>NUCLEOTIDE SEQUENCE</scope>
</reference>
<protein>
    <submittedName>
        <fullName evidence="1">Uncharacterized protein</fullName>
    </submittedName>
</protein>
<organism evidence="1">
    <name type="scientific">Notodromas monacha</name>
    <dbReference type="NCBI Taxonomy" id="399045"/>
    <lineage>
        <taxon>Eukaryota</taxon>
        <taxon>Metazoa</taxon>
        <taxon>Ecdysozoa</taxon>
        <taxon>Arthropoda</taxon>
        <taxon>Crustacea</taxon>
        <taxon>Oligostraca</taxon>
        <taxon>Ostracoda</taxon>
        <taxon>Podocopa</taxon>
        <taxon>Podocopida</taxon>
        <taxon>Cypridocopina</taxon>
        <taxon>Cypridoidea</taxon>
        <taxon>Cyprididae</taxon>
        <taxon>Notodromas</taxon>
    </lineage>
</organism>
<gene>
    <name evidence="1" type="ORF">NMOB1V02_LOCUS3622</name>
</gene>
<accession>A0A7R9GCH4</accession>
<dbReference type="EMBL" id="CAJPEX010000490">
    <property type="protein sequence ID" value="CAG0915988.1"/>
    <property type="molecule type" value="Genomic_DNA"/>
</dbReference>
<evidence type="ECO:0000313" key="2">
    <source>
        <dbReference type="Proteomes" id="UP000678499"/>
    </source>
</evidence>
<dbReference type="EMBL" id="OA882527">
    <property type="protein sequence ID" value="CAD7275836.1"/>
    <property type="molecule type" value="Genomic_DNA"/>
</dbReference>
<dbReference type="Proteomes" id="UP000678499">
    <property type="component" value="Unassembled WGS sequence"/>
</dbReference>
<dbReference type="AlphaFoldDB" id="A0A7R9GCH4"/>
<name>A0A7R9GCH4_9CRUS</name>
<sequence>MANFCTPAPNRQSSVDRRTERNCNKVPFRLESFRYKELKHPIESEIRSSIASLIKRIVELRSVLDPGSQVDLGVTKDTFLAPAAAKFTDVLYFLLKLLDPETQKKFTGVYPTYNDLKLNRMFVDVSCSALEDLRRKSPILFRMIPKVQKTVLKEAGGSSVTAMKFLDFLYALLVYCLFVTLDQGMRFISSKEDLEPIYQHVKSEFGKITLDMTDEKLSRNLAKSVMNAEVVEACCMDALSEEIECLAFDEEFLNDLKSSRVFTDICRVKASDIEQQLKKPVVDPRECEKGAALALKHLKAEEENLFVLIQKLNSALQFLDPCEYLIDGDAILLGVVSKFCKLNTLKSLVFPDPYSRITAKSIPVELYVEGLEASLPVIASDECATVVDGKLMAERERLLKESMKNLSKCAVAVEEIQQEQEKAVKCILSLLEDLCPWNVGECGDHLQEELPWYPIWDEASLEALCRI</sequence>
<keyword evidence="2" id="KW-1185">Reference proteome</keyword>
<evidence type="ECO:0000313" key="1">
    <source>
        <dbReference type="EMBL" id="CAD7275836.1"/>
    </source>
</evidence>